<dbReference type="PANTHER" id="PTHR47849:SF8">
    <property type="entry name" value="LECTIN"/>
    <property type="match status" value="1"/>
</dbReference>
<dbReference type="Gene3D" id="3.30.60.10">
    <property type="entry name" value="Endochitinase-like"/>
    <property type="match status" value="1"/>
</dbReference>
<dbReference type="InterPro" id="IPR001002">
    <property type="entry name" value="Chitin-bd_1"/>
</dbReference>
<feature type="domain" description="Chitin-binding type-1" evidence="5">
    <location>
        <begin position="26"/>
        <end position="68"/>
    </location>
</feature>
<dbReference type="Gramene" id="AUR62003221-RA">
    <property type="protein sequence ID" value="AUR62003221-RA:cds"/>
    <property type="gene ID" value="AUR62003221"/>
</dbReference>
<proteinExistence type="predicted"/>
<feature type="disulfide bond" evidence="3">
    <location>
        <begin position="62"/>
        <end position="66"/>
    </location>
</feature>
<evidence type="ECO:0000256" key="1">
    <source>
        <dbReference type="ARBA" id="ARBA00022669"/>
    </source>
</evidence>
<evidence type="ECO:0000256" key="2">
    <source>
        <dbReference type="ARBA" id="ARBA00023157"/>
    </source>
</evidence>
<dbReference type="Pfam" id="PF00187">
    <property type="entry name" value="Chitin_bind_1"/>
    <property type="match status" value="1"/>
</dbReference>
<dbReference type="PROSITE" id="PS50941">
    <property type="entry name" value="CHIT_BIND_I_2"/>
    <property type="match status" value="1"/>
</dbReference>
<keyword evidence="7" id="KW-1185">Reference proteome</keyword>
<sequence>MTMLKKSNIAVLVALLMIIWMGKSTGFRCGKIAHNSTCPDGFCCNISGYCGKTVEFCGKSHCQSQCEHEDVPQIQAKQTPSIRAFRTR</sequence>
<evidence type="ECO:0000313" key="7">
    <source>
        <dbReference type="Proteomes" id="UP000596660"/>
    </source>
</evidence>
<dbReference type="AlphaFoldDB" id="A0A803KW13"/>
<keyword evidence="2 3" id="KW-1015">Disulfide bond</keyword>
<reference evidence="6" key="2">
    <citation type="submission" date="2021-03" db="UniProtKB">
        <authorList>
            <consortium name="EnsemblPlants"/>
        </authorList>
    </citation>
    <scope>IDENTIFICATION</scope>
</reference>
<feature type="disulfide bond" evidence="3">
    <location>
        <begin position="43"/>
        <end position="57"/>
    </location>
</feature>
<protein>
    <recommendedName>
        <fullName evidence="5">Chitin-binding type-1 domain-containing protein</fullName>
    </recommendedName>
</protein>
<reference evidence="6" key="1">
    <citation type="journal article" date="2017" name="Nature">
        <title>The genome of Chenopodium quinoa.</title>
        <authorList>
            <person name="Jarvis D.E."/>
            <person name="Ho Y.S."/>
            <person name="Lightfoot D.J."/>
            <person name="Schmoeckel S.M."/>
            <person name="Li B."/>
            <person name="Borm T.J.A."/>
            <person name="Ohyanagi H."/>
            <person name="Mineta K."/>
            <person name="Michell C.T."/>
            <person name="Saber N."/>
            <person name="Kharbatia N.M."/>
            <person name="Rupper R.R."/>
            <person name="Sharp A.R."/>
            <person name="Dally N."/>
            <person name="Boughton B.A."/>
            <person name="Woo Y.H."/>
            <person name="Gao G."/>
            <person name="Schijlen E.G.W.M."/>
            <person name="Guo X."/>
            <person name="Momin A.A."/>
            <person name="Negrao S."/>
            <person name="Al-Babili S."/>
            <person name="Gehring C."/>
            <person name="Roessner U."/>
            <person name="Jung C."/>
            <person name="Murphy K."/>
            <person name="Arold S.T."/>
            <person name="Gojobori T."/>
            <person name="van der Linden C.G."/>
            <person name="van Loo E.N."/>
            <person name="Jellen E.N."/>
            <person name="Maughan P.J."/>
            <person name="Tester M."/>
        </authorList>
    </citation>
    <scope>NUCLEOTIDE SEQUENCE [LARGE SCALE GENOMIC DNA]</scope>
    <source>
        <strain evidence="6">cv. PI 614886</strain>
    </source>
</reference>
<evidence type="ECO:0000256" key="3">
    <source>
        <dbReference type="PROSITE-ProRule" id="PRU00261"/>
    </source>
</evidence>
<dbReference type="PANTHER" id="PTHR47849">
    <property type="entry name" value="CHITIN-BINDING LECTIN 1"/>
    <property type="match status" value="1"/>
</dbReference>
<keyword evidence="4" id="KW-0732">Signal</keyword>
<keyword evidence="1 3" id="KW-0147">Chitin-binding</keyword>
<feature type="chain" id="PRO_5031283989" description="Chitin-binding type-1 domain-containing protein" evidence="4">
    <location>
        <begin position="27"/>
        <end position="88"/>
    </location>
</feature>
<dbReference type="EnsemblPlants" id="AUR62003221-RA">
    <property type="protein sequence ID" value="AUR62003221-RA:cds"/>
    <property type="gene ID" value="AUR62003221"/>
</dbReference>
<evidence type="ECO:0000259" key="5">
    <source>
        <dbReference type="PROSITE" id="PS50941"/>
    </source>
</evidence>
<dbReference type="CDD" id="cd00035">
    <property type="entry name" value="ChtBD1"/>
    <property type="match status" value="1"/>
</dbReference>
<evidence type="ECO:0000256" key="4">
    <source>
        <dbReference type="SAM" id="SignalP"/>
    </source>
</evidence>
<dbReference type="InterPro" id="IPR036861">
    <property type="entry name" value="Endochitinase-like_sf"/>
</dbReference>
<evidence type="ECO:0000313" key="6">
    <source>
        <dbReference type="EnsemblPlants" id="AUR62003221-RA:cds"/>
    </source>
</evidence>
<dbReference type="SMART" id="SM00270">
    <property type="entry name" value="ChtBD1"/>
    <property type="match status" value="1"/>
</dbReference>
<organism evidence="6 7">
    <name type="scientific">Chenopodium quinoa</name>
    <name type="common">Quinoa</name>
    <dbReference type="NCBI Taxonomy" id="63459"/>
    <lineage>
        <taxon>Eukaryota</taxon>
        <taxon>Viridiplantae</taxon>
        <taxon>Streptophyta</taxon>
        <taxon>Embryophyta</taxon>
        <taxon>Tracheophyta</taxon>
        <taxon>Spermatophyta</taxon>
        <taxon>Magnoliopsida</taxon>
        <taxon>eudicotyledons</taxon>
        <taxon>Gunneridae</taxon>
        <taxon>Pentapetalae</taxon>
        <taxon>Caryophyllales</taxon>
        <taxon>Chenopodiaceae</taxon>
        <taxon>Chenopodioideae</taxon>
        <taxon>Atripliceae</taxon>
        <taxon>Chenopodium</taxon>
    </lineage>
</organism>
<feature type="disulfide bond" evidence="3">
    <location>
        <begin position="38"/>
        <end position="50"/>
    </location>
</feature>
<dbReference type="SUPFAM" id="SSF57016">
    <property type="entry name" value="Plant lectins/antimicrobial peptides"/>
    <property type="match status" value="1"/>
</dbReference>
<dbReference type="GO" id="GO:0008061">
    <property type="term" value="F:chitin binding"/>
    <property type="evidence" value="ECO:0007669"/>
    <property type="project" value="UniProtKB-UniRule"/>
</dbReference>
<feature type="disulfide bond" evidence="3">
    <location>
        <begin position="29"/>
        <end position="44"/>
    </location>
</feature>
<name>A0A803KW13_CHEQI</name>
<feature type="signal peptide" evidence="4">
    <location>
        <begin position="1"/>
        <end position="26"/>
    </location>
</feature>
<dbReference type="Proteomes" id="UP000596660">
    <property type="component" value="Unplaced"/>
</dbReference>
<accession>A0A803KW13</accession>